<evidence type="ECO:0000256" key="1">
    <source>
        <dbReference type="ARBA" id="ARBA00022630"/>
    </source>
</evidence>
<feature type="domain" description="Acyl-CoA dehydrogenase C-terminal bacterial-type" evidence="6">
    <location>
        <begin position="416"/>
        <end position="686"/>
    </location>
</feature>
<dbReference type="NCBIfam" id="NF007000">
    <property type="entry name" value="PRK09463.1"/>
    <property type="match status" value="1"/>
</dbReference>
<evidence type="ECO:0000313" key="8">
    <source>
        <dbReference type="Proteomes" id="UP000824334"/>
    </source>
</evidence>
<dbReference type="InterPro" id="IPR006091">
    <property type="entry name" value="Acyl-CoA_Oxase/DH_mid-dom"/>
</dbReference>
<reference evidence="7 8" key="1">
    <citation type="submission" date="2021-07" db="EMBL/GenBank/DDBJ databases">
        <title>Isolation and characterization of bacteria from a gold mining with a capacity of golden bioaccumulation.</title>
        <authorList>
            <person name="Yang X.J."/>
        </authorList>
    </citation>
    <scope>NUCLEOTIDE SEQUENCE [LARGE SCALE GENOMIC DNA]</scope>
    <source>
        <strain evidence="7 8">Au29</strain>
    </source>
</reference>
<dbReference type="PANTHER" id="PTHR48083:SF33">
    <property type="entry name" value="ACYL-COENZYME A DEHYDROGENASE"/>
    <property type="match status" value="1"/>
</dbReference>
<dbReference type="InterPro" id="IPR009075">
    <property type="entry name" value="AcylCo_DH/oxidase_C"/>
</dbReference>
<keyword evidence="8" id="KW-1185">Reference proteome</keyword>
<evidence type="ECO:0000313" key="7">
    <source>
        <dbReference type="EMBL" id="QYC11611.1"/>
    </source>
</evidence>
<feature type="domain" description="Acyl-CoA dehydrogenase/oxidase C-terminal" evidence="3">
    <location>
        <begin position="262"/>
        <end position="409"/>
    </location>
</feature>
<feature type="domain" description="Acyl-CoA dehydrogenase/oxidase N-terminal" evidence="5">
    <location>
        <begin position="25"/>
        <end position="134"/>
    </location>
</feature>
<dbReference type="CDD" id="cd00567">
    <property type="entry name" value="ACAD"/>
    <property type="match status" value="1"/>
</dbReference>
<organism evidence="7 8">
    <name type="scientific">Brevundimonas nasdae</name>
    <dbReference type="NCBI Taxonomy" id="172043"/>
    <lineage>
        <taxon>Bacteria</taxon>
        <taxon>Pseudomonadati</taxon>
        <taxon>Pseudomonadota</taxon>
        <taxon>Alphaproteobacteria</taxon>
        <taxon>Caulobacterales</taxon>
        <taxon>Caulobacteraceae</taxon>
        <taxon>Brevundimonas</taxon>
    </lineage>
</organism>
<dbReference type="Pfam" id="PF02771">
    <property type="entry name" value="Acyl-CoA_dh_N"/>
    <property type="match status" value="1"/>
</dbReference>
<accession>A0ABX8TK63</accession>
<dbReference type="InterPro" id="IPR050741">
    <property type="entry name" value="Acyl-CoA_dehydrogenase"/>
</dbReference>
<keyword evidence="1" id="KW-0285">Flavoprotein</keyword>
<dbReference type="Proteomes" id="UP000824334">
    <property type="component" value="Chromosome"/>
</dbReference>
<feature type="domain" description="Acyl-CoA oxidase/dehydrogenase middle" evidence="4">
    <location>
        <begin position="139"/>
        <end position="230"/>
    </location>
</feature>
<gene>
    <name evidence="7" type="ORF">KWG56_06495</name>
</gene>
<evidence type="ECO:0000256" key="2">
    <source>
        <dbReference type="ARBA" id="ARBA00023002"/>
    </source>
</evidence>
<evidence type="ECO:0000259" key="4">
    <source>
        <dbReference type="Pfam" id="PF02770"/>
    </source>
</evidence>
<dbReference type="Pfam" id="PF09317">
    <property type="entry name" value="ACDH_C"/>
    <property type="match status" value="1"/>
</dbReference>
<proteinExistence type="predicted"/>
<evidence type="ECO:0000259" key="3">
    <source>
        <dbReference type="Pfam" id="PF00441"/>
    </source>
</evidence>
<evidence type="ECO:0000259" key="6">
    <source>
        <dbReference type="Pfam" id="PF09317"/>
    </source>
</evidence>
<dbReference type="Pfam" id="PF02770">
    <property type="entry name" value="Acyl-CoA_dh_M"/>
    <property type="match status" value="1"/>
</dbReference>
<dbReference type="NCBIfam" id="NF009586">
    <property type="entry name" value="PRK13026.1"/>
    <property type="match status" value="1"/>
</dbReference>
<dbReference type="InterPro" id="IPR013786">
    <property type="entry name" value="AcylCoA_DH/ox_N"/>
</dbReference>
<dbReference type="PANTHER" id="PTHR48083">
    <property type="entry name" value="MEDIUM-CHAIN SPECIFIC ACYL-COA DEHYDROGENASE, MITOCHONDRIAL-RELATED"/>
    <property type="match status" value="1"/>
</dbReference>
<keyword evidence="2" id="KW-0560">Oxidoreductase</keyword>
<dbReference type="Pfam" id="PF00441">
    <property type="entry name" value="Acyl-CoA_dh_1"/>
    <property type="match status" value="1"/>
</dbReference>
<dbReference type="InterPro" id="IPR015396">
    <property type="entry name" value="FadE_C"/>
</dbReference>
<sequence length="705" mass="77445">MPSCSPARRTGTPFWPFPPATLTAEEQAFLDGPTEQLCAMLDDWKITWEDMDLSSETWDFIKREKFLGMIIPKAYGGLEFSAYAHSEVVRKISTRSVAAAVTVMVPNSLGPGELLMKFGTEEQRERWLPRLADGRDIPAFGLTSPEAGSDAASMTDEGVICEGEYEGRKVLGMRLNWKKRYITLGPISTVLGLAFKMRDPDGLLGGEEDLGITVALIPTDTPGVTIGRRHLPSMQAFINGPNEGQDVFLPLDAILGGPERIGQGWMMLNAALAAGRGISLPSLSAAGAALAARTTGAYSRVRQQFRIPIGQFEGVQERLARIAANAYLLDAARRFTCSGLALGHHPSVVSAIMKQGATERMRTAANDAMDVHAGKAVIDGPSNYLGNFYRSVPVGITVEGANILTRSLIVFGQGAIRAHPYILREMEALADQDMERGLAQFDAVFWTHVVHSLRTARRAFTSAWTDGRFGAAPQSGPARRYYRRMGRYAAAFALASDMAMLTMGGELKRKEMLSARFGDILSELYMMSAALKRWEDEGRQTADLPLVDYVMQEGFLTIERRLKEILDNFPSRPAAWLLKVFVLPFGVIRSGPRDATVRACAALLMEPSATRDRLTENVYIGEQAVGRLEHAFELVVQTQPIHDRLKRQRIRDWRDALDQGLLSKGEIEQLQAADEAVAEIIAVDDFAPDELARVRRSPGLAAAAE</sequence>
<evidence type="ECO:0000259" key="5">
    <source>
        <dbReference type="Pfam" id="PF02771"/>
    </source>
</evidence>
<protein>
    <submittedName>
        <fullName evidence="7">Acyl-CoA dehydrogenase</fullName>
    </submittedName>
</protein>
<dbReference type="EMBL" id="CP080034">
    <property type="protein sequence ID" value="QYC11611.1"/>
    <property type="molecule type" value="Genomic_DNA"/>
</dbReference>
<name>A0ABX8TK63_9CAUL</name>